<dbReference type="EMBL" id="LGHJ01000002">
    <property type="protein sequence ID" value="KPL78911.1"/>
    <property type="molecule type" value="Genomic_DNA"/>
</dbReference>
<keyword evidence="4 6" id="KW-1133">Transmembrane helix</keyword>
<comment type="subcellular location">
    <subcellularLocation>
        <location evidence="1">Cell membrane</location>
        <topology evidence="1">Multi-pass membrane protein</topology>
    </subcellularLocation>
</comment>
<dbReference type="AlphaFoldDB" id="A0A0P6X791"/>
<keyword evidence="9" id="KW-1185">Reference proteome</keyword>
<evidence type="ECO:0000256" key="4">
    <source>
        <dbReference type="ARBA" id="ARBA00022989"/>
    </source>
</evidence>
<keyword evidence="3 6" id="KW-0812">Transmembrane</keyword>
<dbReference type="InterPro" id="IPR027379">
    <property type="entry name" value="CLS_N"/>
</dbReference>
<dbReference type="RefSeq" id="WP_061913000.1">
    <property type="nucleotide sequence ID" value="NZ_DF967971.1"/>
</dbReference>
<protein>
    <submittedName>
        <fullName evidence="8">Negative regulatory protein YxlE</fullName>
    </submittedName>
</protein>
<evidence type="ECO:0000313" key="8">
    <source>
        <dbReference type="EMBL" id="KPL78911.1"/>
    </source>
</evidence>
<dbReference type="GO" id="GO:0005886">
    <property type="term" value="C:plasma membrane"/>
    <property type="evidence" value="ECO:0007669"/>
    <property type="project" value="UniProtKB-SubCell"/>
</dbReference>
<dbReference type="Pfam" id="PF13396">
    <property type="entry name" value="PLDc_N"/>
    <property type="match status" value="1"/>
</dbReference>
<evidence type="ECO:0000259" key="7">
    <source>
        <dbReference type="Pfam" id="PF13396"/>
    </source>
</evidence>
<dbReference type="Proteomes" id="UP000050514">
    <property type="component" value="Unassembled WGS sequence"/>
</dbReference>
<feature type="transmembrane region" description="Helical" evidence="6">
    <location>
        <begin position="43"/>
        <end position="62"/>
    </location>
</feature>
<comment type="caution">
    <text evidence="8">The sequence shown here is derived from an EMBL/GenBank/DDBJ whole genome shotgun (WGS) entry which is preliminary data.</text>
</comment>
<dbReference type="STRING" id="360411.AC812_00465"/>
<evidence type="ECO:0000256" key="6">
    <source>
        <dbReference type="SAM" id="Phobius"/>
    </source>
</evidence>
<accession>A0A0P6X791</accession>
<name>A0A0P6X791_9CHLR</name>
<evidence type="ECO:0000313" key="9">
    <source>
        <dbReference type="Proteomes" id="UP000050514"/>
    </source>
</evidence>
<keyword evidence="5 6" id="KW-0472">Membrane</keyword>
<feature type="domain" description="Cardiolipin synthase N-terminal" evidence="7">
    <location>
        <begin position="22"/>
        <end position="63"/>
    </location>
</feature>
<feature type="transmembrane region" description="Helical" evidence="6">
    <location>
        <begin position="12"/>
        <end position="31"/>
    </location>
</feature>
<reference evidence="8 9" key="1">
    <citation type="submission" date="2015-07" db="EMBL/GenBank/DDBJ databases">
        <title>Draft genome of Bellilinea caldifistulae DSM 17877.</title>
        <authorList>
            <person name="Hemp J."/>
            <person name="Ward L.M."/>
            <person name="Pace L.A."/>
            <person name="Fischer W.W."/>
        </authorList>
    </citation>
    <scope>NUCLEOTIDE SEQUENCE [LARGE SCALE GENOMIC DNA]</scope>
    <source>
        <strain evidence="8 9">GOMI-1</strain>
    </source>
</reference>
<evidence type="ECO:0000256" key="5">
    <source>
        <dbReference type="ARBA" id="ARBA00023136"/>
    </source>
</evidence>
<evidence type="ECO:0000256" key="3">
    <source>
        <dbReference type="ARBA" id="ARBA00022692"/>
    </source>
</evidence>
<gene>
    <name evidence="8" type="ORF">AC812_00465</name>
</gene>
<evidence type="ECO:0000256" key="1">
    <source>
        <dbReference type="ARBA" id="ARBA00004651"/>
    </source>
</evidence>
<evidence type="ECO:0000256" key="2">
    <source>
        <dbReference type="ARBA" id="ARBA00022475"/>
    </source>
</evidence>
<keyword evidence="2" id="KW-1003">Cell membrane</keyword>
<proteinExistence type="predicted"/>
<organism evidence="8 9">
    <name type="scientific">Bellilinea caldifistulae</name>
    <dbReference type="NCBI Taxonomy" id="360411"/>
    <lineage>
        <taxon>Bacteria</taxon>
        <taxon>Bacillati</taxon>
        <taxon>Chloroflexota</taxon>
        <taxon>Anaerolineae</taxon>
        <taxon>Anaerolineales</taxon>
        <taxon>Anaerolineaceae</taxon>
        <taxon>Bellilinea</taxon>
    </lineage>
</organism>
<sequence length="67" mass="7919">MNFEELTRFLPFLIPVVILQGVLMLVALIDLLRRERTRGPKWVWLLVILFVNLFGPIAYLMFGKEEE</sequence>